<sequence length="171" mass="19723">MKSLPNTIVLRPRFQRELDSPSDAILLAFEKTRKDPFIVKRLDDHVFIKFNAKENHFWSPQLHLEIVNNEDLKTSKIYGVFGPNPALWTFFMFLHFGVATLFIVLGVWAYSNAALDKTYTLQIGLMIGLIVIWFALYAFGRLGRAKGRPQMHELHDFMEEVISPRTPKGGE</sequence>
<name>A0A1W1ZDA6_9FLAO</name>
<keyword evidence="1" id="KW-0472">Membrane</keyword>
<evidence type="ECO:0008006" key="4">
    <source>
        <dbReference type="Google" id="ProtNLM"/>
    </source>
</evidence>
<dbReference type="STRING" id="504486.SAMN05660703_1388"/>
<dbReference type="OrthoDB" id="1451346at2"/>
<gene>
    <name evidence="2" type="ORF">SAMN05660703_1388</name>
</gene>
<proteinExistence type="predicted"/>
<evidence type="ECO:0000313" key="2">
    <source>
        <dbReference type="EMBL" id="SMC46374.1"/>
    </source>
</evidence>
<keyword evidence="3" id="KW-1185">Reference proteome</keyword>
<dbReference type="AlphaFoldDB" id="A0A1W1ZDA6"/>
<feature type="transmembrane region" description="Helical" evidence="1">
    <location>
        <begin position="121"/>
        <end position="140"/>
    </location>
</feature>
<protein>
    <recommendedName>
        <fullName evidence="4">GTP-binding protein</fullName>
    </recommendedName>
</protein>
<keyword evidence="1" id="KW-1133">Transmembrane helix</keyword>
<organism evidence="2 3">
    <name type="scientific">Cellulophaga tyrosinoxydans</name>
    <dbReference type="NCBI Taxonomy" id="504486"/>
    <lineage>
        <taxon>Bacteria</taxon>
        <taxon>Pseudomonadati</taxon>
        <taxon>Bacteroidota</taxon>
        <taxon>Flavobacteriia</taxon>
        <taxon>Flavobacteriales</taxon>
        <taxon>Flavobacteriaceae</taxon>
        <taxon>Cellulophaga</taxon>
    </lineage>
</organism>
<dbReference type="RefSeq" id="WP_084060636.1">
    <property type="nucleotide sequence ID" value="NZ_FWXO01000001.1"/>
</dbReference>
<evidence type="ECO:0000313" key="3">
    <source>
        <dbReference type="Proteomes" id="UP000192360"/>
    </source>
</evidence>
<dbReference type="EMBL" id="FWXO01000001">
    <property type="protein sequence ID" value="SMC46374.1"/>
    <property type="molecule type" value="Genomic_DNA"/>
</dbReference>
<feature type="transmembrane region" description="Helical" evidence="1">
    <location>
        <begin position="86"/>
        <end position="109"/>
    </location>
</feature>
<accession>A0A1W1ZDA6</accession>
<dbReference type="Proteomes" id="UP000192360">
    <property type="component" value="Unassembled WGS sequence"/>
</dbReference>
<evidence type="ECO:0000256" key="1">
    <source>
        <dbReference type="SAM" id="Phobius"/>
    </source>
</evidence>
<keyword evidence="1" id="KW-0812">Transmembrane</keyword>
<reference evidence="2 3" key="1">
    <citation type="submission" date="2017-04" db="EMBL/GenBank/DDBJ databases">
        <authorList>
            <person name="Afonso C.L."/>
            <person name="Miller P.J."/>
            <person name="Scott M.A."/>
            <person name="Spackman E."/>
            <person name="Goraichik I."/>
            <person name="Dimitrov K.M."/>
            <person name="Suarez D.L."/>
            <person name="Swayne D.E."/>
        </authorList>
    </citation>
    <scope>NUCLEOTIDE SEQUENCE [LARGE SCALE GENOMIC DNA]</scope>
    <source>
        <strain evidence="2 3">DSM 21164</strain>
    </source>
</reference>